<comment type="similarity">
    <text evidence="1">Belongs to the PAL/histidase family.</text>
</comment>
<dbReference type="Pfam" id="PF00221">
    <property type="entry name" value="Lyase_aromatic"/>
    <property type="match status" value="1"/>
</dbReference>
<feature type="region of interest" description="Disordered" evidence="3">
    <location>
        <begin position="457"/>
        <end position="480"/>
    </location>
</feature>
<dbReference type="GO" id="GO:0005739">
    <property type="term" value="C:mitochondrion"/>
    <property type="evidence" value="ECO:0000318"/>
    <property type="project" value="GO_Central"/>
</dbReference>
<dbReference type="AlphaFoldDB" id="A0A2K3E417"/>
<sequence length="912" mass="91991">MSQKPFTVGGIGAQPSLDDVVKIAQGGLVALDAAGAERIKKESPAPKSFQPEAFTAGPGPAPADAALLDAAQTRAVLATRLLTVMNGRSGVRLQVADFLTQLLNKPGLLPALPALPTDAAVLSQLADACHGAGAALQQQQPAGSGAAASPHTAAEHPHAAAAAGGPLAEALAAAGVAAPSLSAAERAVLSSGASAAAGVGALAVAGGRRLLSAATAAAALSVEALGASTKAYEAEVVEAAGYKGAMGVADELQGLLEGSKRADTFKDKSGDPGALAAFTAAPQRLGALSEALAGAYTAVRSEVQSGALAPKGTTVLSAPSPLLPSSLVELSRALLAAARDALARARAVAAPPGQEPAPPGSGPAATAAAVSEAVAAAEGRLAAAQRAVVAVGGAMLEDVTALPSVQAALAATGALQAALEAVALEAVAAVVALRALEGPPAPPAAEAAAEAAPAAAAPAAADGKGGKGGDAKGKKERKGGAAGVVLGKGTALVRAYVERAAAGMAGAKDGVLVVPPLTPASSSDAASSASSLPAAWCGACQALQPHGAALAKFLDELRAVVEANQTRRKPKVPKGARDFLPEQMAIRERAFAAITGVFKRHGAVSIDTPVFELRETLMGKYGEDSKLIYDLADQGGEILSLRYDLTVPFARFVAVQGITNIKRYHIGKVYRRDQPQMARGRFREFFQCDFDIAGSYSAMVPDAEVVAVLVEILSELRLGQFEVKLNHRGLLDAMLAIAGVPAQKFRPICSAIDKLDKEPWEVVRAEMVGDKGLPEEVADTIGQFVVLRGEPMALLAKLSAPDHPLAQHPQGKAALDDLKIFFEMLQAMGRLGPVTLDLSLARGLDYYTGVIYEADMDAHVEEEVPVADLAAALKQRLAAREARLAAAAAADGGSAAPEAAAAAAEPATPASQ</sequence>
<gene>
    <name evidence="5" type="ORF">CHLRE_02g142352v5</name>
</gene>
<dbReference type="Proteomes" id="UP000006906">
    <property type="component" value="Chromosome 2"/>
</dbReference>
<proteinExistence type="inferred from homology"/>
<evidence type="ECO:0000256" key="2">
    <source>
        <dbReference type="ARBA" id="ARBA00008226"/>
    </source>
</evidence>
<dbReference type="SUPFAM" id="SSF48557">
    <property type="entry name" value="L-aspartase-like"/>
    <property type="match status" value="1"/>
</dbReference>
<dbReference type="InterPro" id="IPR008948">
    <property type="entry name" value="L-Aspartase-like"/>
</dbReference>
<dbReference type="PANTHER" id="PTHR11476:SF7">
    <property type="entry name" value="HISTIDINE--TRNA LIGASE"/>
    <property type="match status" value="1"/>
</dbReference>
<evidence type="ECO:0000313" key="5">
    <source>
        <dbReference type="EMBL" id="PNW87540.1"/>
    </source>
</evidence>
<dbReference type="GO" id="GO:0003723">
    <property type="term" value="F:RNA binding"/>
    <property type="evidence" value="ECO:0000318"/>
    <property type="project" value="GO_Central"/>
</dbReference>
<comment type="similarity">
    <text evidence="2">Belongs to the class-II aminoacyl-tRNA synthetase family.</text>
</comment>
<evidence type="ECO:0000313" key="6">
    <source>
        <dbReference type="Proteomes" id="UP000006906"/>
    </source>
</evidence>
<dbReference type="InterPro" id="IPR041715">
    <property type="entry name" value="HisRS-like_core"/>
</dbReference>
<dbReference type="STRING" id="3055.A0A2K3E417"/>
<evidence type="ECO:0000256" key="3">
    <source>
        <dbReference type="SAM" id="MobiDB-lite"/>
    </source>
</evidence>
<keyword evidence="6" id="KW-1185">Reference proteome</keyword>
<evidence type="ECO:0000256" key="1">
    <source>
        <dbReference type="ARBA" id="ARBA00007238"/>
    </source>
</evidence>
<dbReference type="OrthoDB" id="1906957at2759"/>
<feature type="compositionally biased region" description="Basic and acidic residues" evidence="3">
    <location>
        <begin position="464"/>
        <end position="473"/>
    </location>
</feature>
<dbReference type="CDD" id="cd00773">
    <property type="entry name" value="HisRS-like_core"/>
    <property type="match status" value="1"/>
</dbReference>
<dbReference type="InterPro" id="IPR001106">
    <property type="entry name" value="Aromatic_Lyase"/>
</dbReference>
<dbReference type="Gene3D" id="1.10.275.10">
    <property type="entry name" value="Fumarase/aspartase (N-terminal domain)"/>
    <property type="match status" value="1"/>
</dbReference>
<dbReference type="EMBL" id="CM008963">
    <property type="protein sequence ID" value="PNW87540.1"/>
    <property type="molecule type" value="Genomic_DNA"/>
</dbReference>
<protein>
    <recommendedName>
        <fullName evidence="4">Aminoacyl-transfer RNA synthetases class-II family profile domain-containing protein</fullName>
    </recommendedName>
</protein>
<dbReference type="GO" id="GO:0006427">
    <property type="term" value="P:histidyl-tRNA aminoacylation"/>
    <property type="evidence" value="ECO:0000318"/>
    <property type="project" value="GO_Central"/>
</dbReference>
<dbReference type="RefSeq" id="XP_042927807.1">
    <property type="nucleotide sequence ID" value="XM_043060151.1"/>
</dbReference>
<dbReference type="KEGG" id="cre:CHLRE_02g142352v5"/>
<dbReference type="Gramene" id="PNW87540">
    <property type="protein sequence ID" value="PNW87540"/>
    <property type="gene ID" value="CHLRE_02g142352v5"/>
</dbReference>
<dbReference type="Pfam" id="PF13393">
    <property type="entry name" value="tRNA-synt_His"/>
    <property type="match status" value="1"/>
</dbReference>
<feature type="compositionally biased region" description="Low complexity" evidence="3">
    <location>
        <begin position="136"/>
        <end position="152"/>
    </location>
</feature>
<dbReference type="GO" id="GO:0032543">
    <property type="term" value="P:mitochondrial translation"/>
    <property type="evidence" value="ECO:0000318"/>
    <property type="project" value="GO_Central"/>
</dbReference>
<dbReference type="PANTHER" id="PTHR11476">
    <property type="entry name" value="HISTIDYL-TRNA SYNTHETASE"/>
    <property type="match status" value="1"/>
</dbReference>
<dbReference type="Gene3D" id="1.20.200.10">
    <property type="entry name" value="Fumarase/aspartase (Central domain)"/>
    <property type="match status" value="1"/>
</dbReference>
<name>A0A2K3E417_CHLRE</name>
<dbReference type="InterPro" id="IPR045864">
    <property type="entry name" value="aa-tRNA-synth_II/BPL/LPL"/>
</dbReference>
<dbReference type="PROSITE" id="PS50862">
    <property type="entry name" value="AA_TRNA_LIGASE_II"/>
    <property type="match status" value="1"/>
</dbReference>
<feature type="domain" description="Aminoacyl-transfer RNA synthetases class-II family profile" evidence="4">
    <location>
        <begin position="568"/>
        <end position="816"/>
    </location>
</feature>
<dbReference type="GO" id="GO:0005829">
    <property type="term" value="C:cytosol"/>
    <property type="evidence" value="ECO:0000318"/>
    <property type="project" value="GO_Central"/>
</dbReference>
<dbReference type="SUPFAM" id="SSF55681">
    <property type="entry name" value="Class II aaRS and biotin synthetases"/>
    <property type="match status" value="1"/>
</dbReference>
<evidence type="ECO:0000259" key="4">
    <source>
        <dbReference type="PROSITE" id="PS50862"/>
    </source>
</evidence>
<dbReference type="InterPro" id="IPR006195">
    <property type="entry name" value="aa-tRNA-synth_II"/>
</dbReference>
<dbReference type="GeneID" id="66052563"/>
<dbReference type="FunFam" id="3.30.930.10:FF:000061">
    <property type="entry name" value="Histidine--tRNA ligase, cytoplasmic"/>
    <property type="match status" value="1"/>
</dbReference>
<accession>A0A2K3E417</accession>
<dbReference type="InParanoid" id="A0A2K3E417"/>
<dbReference type="ExpressionAtlas" id="A0A2K3E417">
    <property type="expression patterns" value="baseline and differential"/>
</dbReference>
<organism evidence="5 6">
    <name type="scientific">Chlamydomonas reinhardtii</name>
    <name type="common">Chlamydomonas smithii</name>
    <dbReference type="NCBI Taxonomy" id="3055"/>
    <lineage>
        <taxon>Eukaryota</taxon>
        <taxon>Viridiplantae</taxon>
        <taxon>Chlorophyta</taxon>
        <taxon>core chlorophytes</taxon>
        <taxon>Chlorophyceae</taxon>
        <taxon>CS clade</taxon>
        <taxon>Chlamydomonadales</taxon>
        <taxon>Chlamydomonadaceae</taxon>
        <taxon>Chlamydomonas</taxon>
    </lineage>
</organism>
<dbReference type="Gene3D" id="3.30.930.10">
    <property type="entry name" value="Bira Bifunctional Protein, Domain 2"/>
    <property type="match status" value="1"/>
</dbReference>
<dbReference type="GO" id="GO:0004821">
    <property type="term" value="F:histidine-tRNA ligase activity"/>
    <property type="evidence" value="ECO:0000318"/>
    <property type="project" value="GO_Central"/>
</dbReference>
<reference evidence="5 6" key="1">
    <citation type="journal article" date="2007" name="Science">
        <title>The Chlamydomonas genome reveals the evolution of key animal and plant functions.</title>
        <authorList>
            <person name="Merchant S.S."/>
            <person name="Prochnik S.E."/>
            <person name="Vallon O."/>
            <person name="Harris E.H."/>
            <person name="Karpowicz S.J."/>
            <person name="Witman G.B."/>
            <person name="Terry A."/>
            <person name="Salamov A."/>
            <person name="Fritz-Laylin L.K."/>
            <person name="Marechal-Drouard L."/>
            <person name="Marshall W.F."/>
            <person name="Qu L.H."/>
            <person name="Nelson D.R."/>
            <person name="Sanderfoot A.A."/>
            <person name="Spalding M.H."/>
            <person name="Kapitonov V.V."/>
            <person name="Ren Q."/>
            <person name="Ferris P."/>
            <person name="Lindquist E."/>
            <person name="Shapiro H."/>
            <person name="Lucas S.M."/>
            <person name="Grimwood J."/>
            <person name="Schmutz J."/>
            <person name="Cardol P."/>
            <person name="Cerutti H."/>
            <person name="Chanfreau G."/>
            <person name="Chen C.L."/>
            <person name="Cognat V."/>
            <person name="Croft M.T."/>
            <person name="Dent R."/>
            <person name="Dutcher S."/>
            <person name="Fernandez E."/>
            <person name="Fukuzawa H."/>
            <person name="Gonzalez-Ballester D."/>
            <person name="Gonzalez-Halphen D."/>
            <person name="Hallmann A."/>
            <person name="Hanikenne M."/>
            <person name="Hippler M."/>
            <person name="Inwood W."/>
            <person name="Jabbari K."/>
            <person name="Kalanon M."/>
            <person name="Kuras R."/>
            <person name="Lefebvre P.A."/>
            <person name="Lemaire S.D."/>
            <person name="Lobanov A.V."/>
            <person name="Lohr M."/>
            <person name="Manuell A."/>
            <person name="Meier I."/>
            <person name="Mets L."/>
            <person name="Mittag M."/>
            <person name="Mittelmeier T."/>
            <person name="Moroney J.V."/>
            <person name="Moseley J."/>
            <person name="Napoli C."/>
            <person name="Nedelcu A.M."/>
            <person name="Niyogi K."/>
            <person name="Novoselov S.V."/>
            <person name="Paulsen I.T."/>
            <person name="Pazour G."/>
            <person name="Purton S."/>
            <person name="Ral J.P."/>
            <person name="Riano-Pachon D.M."/>
            <person name="Riekhof W."/>
            <person name="Rymarquis L."/>
            <person name="Schroda M."/>
            <person name="Stern D."/>
            <person name="Umen J."/>
            <person name="Willows R."/>
            <person name="Wilson N."/>
            <person name="Zimmer S.L."/>
            <person name="Allmer J."/>
            <person name="Balk J."/>
            <person name="Bisova K."/>
            <person name="Chen C.J."/>
            <person name="Elias M."/>
            <person name="Gendler K."/>
            <person name="Hauser C."/>
            <person name="Lamb M.R."/>
            <person name="Ledford H."/>
            <person name="Long J.C."/>
            <person name="Minagawa J."/>
            <person name="Page M.D."/>
            <person name="Pan J."/>
            <person name="Pootakham W."/>
            <person name="Roje S."/>
            <person name="Rose A."/>
            <person name="Stahlberg E."/>
            <person name="Terauchi A.M."/>
            <person name="Yang P."/>
            <person name="Ball S."/>
            <person name="Bowler C."/>
            <person name="Dieckmann C.L."/>
            <person name="Gladyshev V.N."/>
            <person name="Green P."/>
            <person name="Jorgensen R."/>
            <person name="Mayfield S."/>
            <person name="Mueller-Roeber B."/>
            <person name="Rajamani S."/>
            <person name="Sayre R.T."/>
            <person name="Brokstein P."/>
            <person name="Dubchak I."/>
            <person name="Goodstein D."/>
            <person name="Hornick L."/>
            <person name="Huang Y.W."/>
            <person name="Jhaveri J."/>
            <person name="Luo Y."/>
            <person name="Martinez D."/>
            <person name="Ngau W.C."/>
            <person name="Otillar B."/>
            <person name="Poliakov A."/>
            <person name="Porter A."/>
            <person name="Szajkowski L."/>
            <person name="Werner G."/>
            <person name="Zhou K."/>
            <person name="Grigoriev I.V."/>
            <person name="Rokhsar D.S."/>
            <person name="Grossman A.R."/>
        </authorList>
    </citation>
    <scope>NUCLEOTIDE SEQUENCE [LARGE SCALE GENOMIC DNA]</scope>
    <source>
        <strain evidence="6">CC-503</strain>
    </source>
</reference>
<dbReference type="InterPro" id="IPR024083">
    <property type="entry name" value="Fumarase/histidase_N"/>
</dbReference>
<feature type="region of interest" description="Disordered" evidence="3">
    <location>
        <begin position="136"/>
        <end position="160"/>
    </location>
</feature>